<organism evidence="2">
    <name type="scientific">Intestinibacter bartlettii</name>
    <dbReference type="NCBI Taxonomy" id="261299"/>
    <lineage>
        <taxon>Bacteria</taxon>
        <taxon>Bacillati</taxon>
        <taxon>Bacillota</taxon>
        <taxon>Clostridia</taxon>
        <taxon>Peptostreptococcales</taxon>
        <taxon>Peptostreptococcaceae</taxon>
        <taxon>Intestinibacter</taxon>
    </lineage>
</organism>
<proteinExistence type="predicted"/>
<gene>
    <name evidence="2" type="ORF">IBLFYP30_00919</name>
</gene>
<dbReference type="AlphaFoldDB" id="A0A6N2YSP7"/>
<evidence type="ECO:0000313" key="2">
    <source>
        <dbReference type="EMBL" id="VYT68876.1"/>
    </source>
</evidence>
<accession>A0A6N2YSP7</accession>
<name>A0A6N2YSP7_9FIRM</name>
<evidence type="ECO:0000259" key="1">
    <source>
        <dbReference type="Pfam" id="PF21758"/>
    </source>
</evidence>
<dbReference type="InterPro" id="IPR048844">
    <property type="entry name" value="LpdD_chaperone-like"/>
</dbReference>
<protein>
    <recommendedName>
        <fullName evidence="1">Prenylated flavin chaperone LpdD-like domain-containing protein</fullName>
    </recommendedName>
</protein>
<dbReference type="EMBL" id="CACRUE010000006">
    <property type="protein sequence ID" value="VYT68876.1"/>
    <property type="molecule type" value="Genomic_DNA"/>
</dbReference>
<feature type="domain" description="Prenylated flavin chaperone LpdD-like" evidence="1">
    <location>
        <begin position="47"/>
        <end position="150"/>
    </location>
</feature>
<sequence>MDGTSINNEKLINDVENNLSRNEIQIEENQINNSDIKVYEKELSFSTIKIYVLKLGNDYNITISGGDNPHIGTSVLAIPRPSLTGDESISATSSVMNMVGHKDEQICRYLAEKVCINKNAVVLCSGGFHVYNISKDGINEVLQAVKELAVMI</sequence>
<dbReference type="Pfam" id="PF21758">
    <property type="entry name" value="PAC_bac"/>
    <property type="match status" value="1"/>
</dbReference>
<reference evidence="2" key="1">
    <citation type="submission" date="2019-11" db="EMBL/GenBank/DDBJ databases">
        <authorList>
            <person name="Feng L."/>
        </authorList>
    </citation>
    <scope>NUCLEOTIDE SEQUENCE</scope>
    <source>
        <strain evidence="2">IbartlettiiLFYP30</strain>
    </source>
</reference>
<dbReference type="RefSeq" id="WP_024038228.1">
    <property type="nucleotide sequence ID" value="NZ_CACRUE010000006.1"/>
</dbReference>